<sequence length="108" mass="12482">MINIILITLLILFLMLYCLYYSKKYESFWIDETKPKILDDKLFDDVTTYENDEDGRLGLDKCIAANCGVCLEYGLTGNALCFPKKEPLGKNYNTVDLNWNKIPKNVDL</sequence>
<name>A0A1V0SAZ9_9VIRU</name>
<protein>
    <submittedName>
        <fullName evidence="1">Uncharacterized protein</fullName>
    </submittedName>
</protein>
<reference evidence="1" key="1">
    <citation type="journal article" date="2017" name="Science">
        <title>Giant viruses with an expanded complement of translation system components.</title>
        <authorList>
            <person name="Schulz F."/>
            <person name="Yutin N."/>
            <person name="Ivanova N.N."/>
            <person name="Ortega D.R."/>
            <person name="Lee T.K."/>
            <person name="Vierheilig J."/>
            <person name="Daims H."/>
            <person name="Horn M."/>
            <person name="Wagner M."/>
            <person name="Jensen G.J."/>
            <person name="Kyrpides N.C."/>
            <person name="Koonin E.V."/>
            <person name="Woyke T."/>
        </authorList>
    </citation>
    <scope>NUCLEOTIDE SEQUENCE</scope>
    <source>
        <strain evidence="1">CTV1</strain>
    </source>
</reference>
<dbReference type="EMBL" id="KY684083">
    <property type="protein sequence ID" value="ARF08828.1"/>
    <property type="molecule type" value="Genomic_DNA"/>
</dbReference>
<proteinExistence type="predicted"/>
<evidence type="ECO:0000313" key="1">
    <source>
        <dbReference type="EMBL" id="ARF08828.1"/>
    </source>
</evidence>
<gene>
    <name evidence="1" type="ORF">Catovirus_1_878</name>
</gene>
<accession>A0A1V0SAZ9</accession>
<organism evidence="1">
    <name type="scientific">Catovirus CTV1</name>
    <dbReference type="NCBI Taxonomy" id="1977631"/>
    <lineage>
        <taxon>Viruses</taxon>
        <taxon>Varidnaviria</taxon>
        <taxon>Bamfordvirae</taxon>
        <taxon>Nucleocytoviricota</taxon>
        <taxon>Megaviricetes</taxon>
        <taxon>Imitervirales</taxon>
        <taxon>Mimiviridae</taxon>
        <taxon>Klosneuvirinae</taxon>
        <taxon>Catovirus</taxon>
    </lineage>
</organism>